<dbReference type="GO" id="GO:0019843">
    <property type="term" value="F:rRNA binding"/>
    <property type="evidence" value="ECO:0007669"/>
    <property type="project" value="UniProtKB-UniRule"/>
</dbReference>
<dbReference type="InterPro" id="IPR019979">
    <property type="entry name" value="Ribosomal_uS17_CS"/>
</dbReference>
<comment type="caution">
    <text evidence="8">The sequence shown here is derived from an EMBL/GenBank/DDBJ whole genome shotgun (WGS) entry which is preliminary data.</text>
</comment>
<dbReference type="EMBL" id="MHJG01000003">
    <property type="protein sequence ID" value="OGY64466.1"/>
    <property type="molecule type" value="Genomic_DNA"/>
</dbReference>
<keyword evidence="5 6" id="KW-0687">Ribonucleoprotein</keyword>
<evidence type="ECO:0000256" key="2">
    <source>
        <dbReference type="ARBA" id="ARBA00022730"/>
    </source>
</evidence>
<dbReference type="PANTHER" id="PTHR10744">
    <property type="entry name" value="40S RIBOSOMAL PROTEIN S11 FAMILY MEMBER"/>
    <property type="match status" value="1"/>
</dbReference>
<evidence type="ECO:0000256" key="6">
    <source>
        <dbReference type="HAMAP-Rule" id="MF_01345"/>
    </source>
</evidence>
<evidence type="ECO:0000313" key="8">
    <source>
        <dbReference type="EMBL" id="OGY64466.1"/>
    </source>
</evidence>
<dbReference type="Proteomes" id="UP000177960">
    <property type="component" value="Unassembled WGS sequence"/>
</dbReference>
<dbReference type="InterPro" id="IPR000266">
    <property type="entry name" value="Ribosomal_uS17"/>
</dbReference>
<evidence type="ECO:0000256" key="3">
    <source>
        <dbReference type="ARBA" id="ARBA00022884"/>
    </source>
</evidence>
<dbReference type="SUPFAM" id="SSF50249">
    <property type="entry name" value="Nucleic acid-binding proteins"/>
    <property type="match status" value="1"/>
</dbReference>
<dbReference type="GO" id="GO:0006412">
    <property type="term" value="P:translation"/>
    <property type="evidence" value="ECO:0007669"/>
    <property type="project" value="UniProtKB-UniRule"/>
</dbReference>
<dbReference type="NCBIfam" id="NF004123">
    <property type="entry name" value="PRK05610.1"/>
    <property type="match status" value="1"/>
</dbReference>
<dbReference type="HAMAP" id="MF_01345_B">
    <property type="entry name" value="Ribosomal_uS17_B"/>
    <property type="match status" value="1"/>
</dbReference>
<comment type="subunit">
    <text evidence="6">Part of the 30S ribosomal subunit.</text>
</comment>
<dbReference type="PRINTS" id="PR00973">
    <property type="entry name" value="RIBOSOMALS17"/>
</dbReference>
<dbReference type="GO" id="GO:0003735">
    <property type="term" value="F:structural constituent of ribosome"/>
    <property type="evidence" value="ECO:0007669"/>
    <property type="project" value="UniProtKB-UniRule"/>
</dbReference>
<dbReference type="PANTHER" id="PTHR10744:SF1">
    <property type="entry name" value="SMALL RIBOSOMAL SUBUNIT PROTEIN US17M"/>
    <property type="match status" value="1"/>
</dbReference>
<dbReference type="AlphaFoldDB" id="A0A1G1ZK21"/>
<name>A0A1G1ZK21_9BACT</name>
<evidence type="ECO:0000256" key="4">
    <source>
        <dbReference type="ARBA" id="ARBA00022980"/>
    </source>
</evidence>
<keyword evidence="2 6" id="KW-0699">rRNA-binding</keyword>
<comment type="function">
    <text evidence="6">One of the primary rRNA binding proteins, it binds specifically to the 5'-end of 16S ribosomal RNA.</text>
</comment>
<protein>
    <recommendedName>
        <fullName evidence="6">Small ribosomal subunit protein uS17</fullName>
    </recommendedName>
</protein>
<reference evidence="8 9" key="1">
    <citation type="journal article" date="2016" name="Nat. Commun.">
        <title>Thousands of microbial genomes shed light on interconnected biogeochemical processes in an aquifer system.</title>
        <authorList>
            <person name="Anantharaman K."/>
            <person name="Brown C.T."/>
            <person name="Hug L.A."/>
            <person name="Sharon I."/>
            <person name="Castelle C.J."/>
            <person name="Probst A.J."/>
            <person name="Thomas B.C."/>
            <person name="Singh A."/>
            <person name="Wilkins M.J."/>
            <person name="Karaoz U."/>
            <person name="Brodie E.L."/>
            <person name="Williams K.H."/>
            <person name="Hubbard S.S."/>
            <person name="Banfield J.F."/>
        </authorList>
    </citation>
    <scope>NUCLEOTIDE SEQUENCE [LARGE SCALE GENOMIC DNA]</scope>
</reference>
<proteinExistence type="inferred from homology"/>
<dbReference type="CDD" id="cd00364">
    <property type="entry name" value="Ribosomal_uS17"/>
    <property type="match status" value="1"/>
</dbReference>
<dbReference type="PROSITE" id="PS00056">
    <property type="entry name" value="RIBOSOMAL_S17"/>
    <property type="match status" value="1"/>
</dbReference>
<accession>A0A1G1ZK21</accession>
<evidence type="ECO:0000313" key="9">
    <source>
        <dbReference type="Proteomes" id="UP000177960"/>
    </source>
</evidence>
<dbReference type="Pfam" id="PF00366">
    <property type="entry name" value="Ribosomal_S17"/>
    <property type="match status" value="1"/>
</dbReference>
<evidence type="ECO:0000256" key="5">
    <source>
        <dbReference type="ARBA" id="ARBA00023274"/>
    </source>
</evidence>
<gene>
    <name evidence="6" type="primary">rpsQ</name>
    <name evidence="8" type="ORF">A3B92_02890</name>
</gene>
<evidence type="ECO:0000256" key="1">
    <source>
        <dbReference type="ARBA" id="ARBA00010254"/>
    </source>
</evidence>
<keyword evidence="3 6" id="KW-0694">RNA-binding</keyword>
<dbReference type="GO" id="GO:0022627">
    <property type="term" value="C:cytosolic small ribosomal subunit"/>
    <property type="evidence" value="ECO:0007669"/>
    <property type="project" value="UniProtKB-UniRule"/>
</dbReference>
<dbReference type="NCBIfam" id="TIGR03635">
    <property type="entry name" value="uS17_bact"/>
    <property type="match status" value="1"/>
</dbReference>
<organism evidence="8 9">
    <name type="scientific">Candidatus Harrisonbacteria bacterium RIFCSPHIGHO2_02_FULL_42_16</name>
    <dbReference type="NCBI Taxonomy" id="1798404"/>
    <lineage>
        <taxon>Bacteria</taxon>
        <taxon>Candidatus Harrisoniibacteriota</taxon>
    </lineage>
</organism>
<dbReference type="InterPro" id="IPR019984">
    <property type="entry name" value="Ribosomal_uS17_bact/chlr"/>
</dbReference>
<dbReference type="STRING" id="1798404.A3B92_02890"/>
<dbReference type="Gene3D" id="2.40.50.140">
    <property type="entry name" value="Nucleic acid-binding proteins"/>
    <property type="match status" value="1"/>
</dbReference>
<evidence type="ECO:0000256" key="7">
    <source>
        <dbReference type="RuleBase" id="RU003872"/>
    </source>
</evidence>
<dbReference type="InterPro" id="IPR012340">
    <property type="entry name" value="NA-bd_OB-fold"/>
</dbReference>
<keyword evidence="4 6" id="KW-0689">Ribosomal protein</keyword>
<sequence length="81" mass="9561">MRGNSKGRKLNGVVISDKMQKTAVVVITYSKLHQKYKKYFKVTRHFKAHNENNEYKIGDKVIIQETRPLSKEKRWVIVSKI</sequence>
<comment type="similarity">
    <text evidence="1 6 7">Belongs to the universal ribosomal protein uS17 family.</text>
</comment>